<dbReference type="EMBL" id="CABL01000006">
    <property type="protein sequence ID" value="CBH75221.1"/>
    <property type="molecule type" value="Genomic_DNA"/>
</dbReference>
<keyword evidence="1" id="KW-0472">Membrane</keyword>
<keyword evidence="1" id="KW-0812">Transmembrane</keyword>
<feature type="transmembrane region" description="Helical" evidence="1">
    <location>
        <begin position="20"/>
        <end position="38"/>
    </location>
</feature>
<evidence type="ECO:0000313" key="3">
    <source>
        <dbReference type="EMBL" id="CBH75221.1"/>
    </source>
</evidence>
<proteinExistence type="predicted"/>
<reference evidence="3" key="1">
    <citation type="submission" date="2009-10" db="EMBL/GenBank/DDBJ databases">
        <title>Diversity of trophic interactions inside an arsenic-rich microbial ecosystem.</title>
        <authorList>
            <person name="Bertin P.N."/>
            <person name="Heinrich-Salmeron A."/>
            <person name="Pelletier E."/>
            <person name="Goulhen-Chollet F."/>
            <person name="Arsene-Ploetze F."/>
            <person name="Gallien S."/>
            <person name="Calteau A."/>
            <person name="Vallenet D."/>
            <person name="Casiot C."/>
            <person name="Chane-Woon-Ming B."/>
            <person name="Giloteaux L."/>
            <person name="Barakat M."/>
            <person name="Bonnefoy V."/>
            <person name="Bruneel O."/>
            <person name="Chandler M."/>
            <person name="Cleiss J."/>
            <person name="Duran R."/>
            <person name="Elbaz-Poulichet F."/>
            <person name="Fonknechten N."/>
            <person name="Lauga B."/>
            <person name="Mornico D."/>
            <person name="Ortet P."/>
            <person name="Schaeffer C."/>
            <person name="Siguier P."/>
            <person name="Alexander Thil Smith A."/>
            <person name="Van Dorsselaer A."/>
            <person name="Weissenbach J."/>
            <person name="Medigue C."/>
            <person name="Le Paslier D."/>
        </authorList>
    </citation>
    <scope>NUCLEOTIDE SEQUENCE</scope>
</reference>
<feature type="domain" description="GerMN" evidence="2">
    <location>
        <begin position="85"/>
        <end position="171"/>
    </location>
</feature>
<sequence length="186" mass="20173">MSEIRRSGYRSSAKSRPNYAIPIVVLLVLAIGAGWWFMRPHAASPNTLTIYYTEMNGTTVKPWDVTLRPRPVGSTHAQWSHDRALYAALQAVVGPPADVRAVRFPPGTRVNDVAIHGSTVTVDLSKEVESQPGGTFGENAEFKSLVYSMTALPGISAVQITVGGVRLPTLPGGHLELDEPLHRSDF</sequence>
<protein>
    <recommendedName>
        <fullName evidence="2">GerMN domain-containing protein</fullName>
    </recommendedName>
</protein>
<name>E6PFI5_9ZZZZ</name>
<dbReference type="SMART" id="SM00909">
    <property type="entry name" value="Germane"/>
    <property type="match status" value="1"/>
</dbReference>
<evidence type="ECO:0000256" key="1">
    <source>
        <dbReference type="SAM" id="Phobius"/>
    </source>
</evidence>
<keyword evidence="1" id="KW-1133">Transmembrane helix</keyword>
<comment type="caution">
    <text evidence="3">The sequence shown here is derived from an EMBL/GenBank/DDBJ whole genome shotgun (WGS) entry which is preliminary data.</text>
</comment>
<dbReference type="Pfam" id="PF10646">
    <property type="entry name" value="Germane"/>
    <property type="match status" value="1"/>
</dbReference>
<dbReference type="InterPro" id="IPR019606">
    <property type="entry name" value="GerMN"/>
</dbReference>
<organism evidence="3">
    <name type="scientific">mine drainage metagenome</name>
    <dbReference type="NCBI Taxonomy" id="410659"/>
    <lineage>
        <taxon>unclassified sequences</taxon>
        <taxon>metagenomes</taxon>
        <taxon>ecological metagenomes</taxon>
    </lineage>
</organism>
<dbReference type="AlphaFoldDB" id="E6PFI5"/>
<evidence type="ECO:0000259" key="2">
    <source>
        <dbReference type="SMART" id="SM00909"/>
    </source>
</evidence>
<gene>
    <name evidence="3" type="ORF">CARN1_1546</name>
</gene>
<accession>E6PFI5</accession>